<dbReference type="PROSITE" id="PS51192">
    <property type="entry name" value="HELICASE_ATP_BIND_1"/>
    <property type="match status" value="1"/>
</dbReference>
<feature type="compositionally biased region" description="Basic and acidic residues" evidence="9">
    <location>
        <begin position="22"/>
        <end position="31"/>
    </location>
</feature>
<evidence type="ECO:0000256" key="8">
    <source>
        <dbReference type="ARBA" id="ARBA00023242"/>
    </source>
</evidence>
<dbReference type="InterPro" id="IPR011545">
    <property type="entry name" value="DEAD/DEAH_box_helicase_dom"/>
</dbReference>
<dbReference type="WBParaSite" id="SBAD_0000001301-mRNA-1">
    <property type="protein sequence ID" value="SBAD_0000001301-mRNA-1"/>
    <property type="gene ID" value="SBAD_0000001301"/>
</dbReference>
<keyword evidence="7" id="KW-0234">DNA repair</keyword>
<proteinExistence type="predicted"/>
<dbReference type="FunFam" id="3.40.50.300:FF:000813">
    <property type="entry name" value="helicase POLQ-like isoform X1"/>
    <property type="match status" value="1"/>
</dbReference>
<evidence type="ECO:0000256" key="3">
    <source>
        <dbReference type="ARBA" id="ARBA00022763"/>
    </source>
</evidence>
<dbReference type="PANTHER" id="PTHR47961">
    <property type="entry name" value="DNA POLYMERASE THETA, PUTATIVE (AFU_ORTHOLOGUE AFUA_1G05260)-RELATED"/>
    <property type="match status" value="1"/>
</dbReference>
<dbReference type="SMART" id="SM00487">
    <property type="entry name" value="DEXDc"/>
    <property type="match status" value="1"/>
</dbReference>
<dbReference type="AlphaFoldDB" id="A0A183I8S1"/>
<reference evidence="11 12" key="2">
    <citation type="submission" date="2018-11" db="EMBL/GenBank/DDBJ databases">
        <authorList>
            <consortium name="Pathogen Informatics"/>
        </authorList>
    </citation>
    <scope>NUCLEOTIDE SEQUENCE [LARGE SCALE GENOMIC DNA]</scope>
</reference>
<keyword evidence="12" id="KW-1185">Reference proteome</keyword>
<evidence type="ECO:0000256" key="7">
    <source>
        <dbReference type="ARBA" id="ARBA00023204"/>
    </source>
</evidence>
<keyword evidence="5" id="KW-0347">Helicase</keyword>
<evidence type="ECO:0000256" key="2">
    <source>
        <dbReference type="ARBA" id="ARBA00022741"/>
    </source>
</evidence>
<keyword evidence="4" id="KW-0378">Hydrolase</keyword>
<accession>A0A183I8S1</accession>
<dbReference type="GO" id="GO:0005634">
    <property type="term" value="C:nucleus"/>
    <property type="evidence" value="ECO:0007669"/>
    <property type="project" value="UniProtKB-SubCell"/>
</dbReference>
<evidence type="ECO:0000256" key="9">
    <source>
        <dbReference type="SAM" id="MobiDB-lite"/>
    </source>
</evidence>
<dbReference type="GO" id="GO:0003676">
    <property type="term" value="F:nucleic acid binding"/>
    <property type="evidence" value="ECO:0007669"/>
    <property type="project" value="InterPro"/>
</dbReference>
<dbReference type="Gene3D" id="3.40.50.300">
    <property type="entry name" value="P-loop containing nucleotide triphosphate hydrolases"/>
    <property type="match status" value="1"/>
</dbReference>
<name>A0A183I8S1_9BILA</name>
<dbReference type="Proteomes" id="UP000270296">
    <property type="component" value="Unassembled WGS sequence"/>
</dbReference>
<dbReference type="EMBL" id="UZAM01000014">
    <property type="protein sequence ID" value="VDO78580.1"/>
    <property type="molecule type" value="Genomic_DNA"/>
</dbReference>
<organism evidence="13">
    <name type="scientific">Soboliphyme baturini</name>
    <dbReference type="NCBI Taxonomy" id="241478"/>
    <lineage>
        <taxon>Eukaryota</taxon>
        <taxon>Metazoa</taxon>
        <taxon>Ecdysozoa</taxon>
        <taxon>Nematoda</taxon>
        <taxon>Enoplea</taxon>
        <taxon>Dorylaimia</taxon>
        <taxon>Dioctophymatida</taxon>
        <taxon>Dioctophymatoidea</taxon>
        <taxon>Soboliphymatidae</taxon>
        <taxon>Soboliphyme</taxon>
    </lineage>
</organism>
<evidence type="ECO:0000313" key="12">
    <source>
        <dbReference type="Proteomes" id="UP000270296"/>
    </source>
</evidence>
<dbReference type="GO" id="GO:0005524">
    <property type="term" value="F:ATP binding"/>
    <property type="evidence" value="ECO:0007669"/>
    <property type="project" value="UniProtKB-KW"/>
</dbReference>
<evidence type="ECO:0000256" key="6">
    <source>
        <dbReference type="ARBA" id="ARBA00022840"/>
    </source>
</evidence>
<keyword evidence="3" id="KW-0227">DNA damage</keyword>
<keyword evidence="8" id="KW-0539">Nucleus</keyword>
<dbReference type="GO" id="GO:0016787">
    <property type="term" value="F:hydrolase activity"/>
    <property type="evidence" value="ECO:0007669"/>
    <property type="project" value="UniProtKB-KW"/>
</dbReference>
<keyword evidence="2" id="KW-0547">Nucleotide-binding</keyword>
<evidence type="ECO:0000256" key="1">
    <source>
        <dbReference type="ARBA" id="ARBA00004123"/>
    </source>
</evidence>
<dbReference type="GO" id="GO:0006281">
    <property type="term" value="P:DNA repair"/>
    <property type="evidence" value="ECO:0007669"/>
    <property type="project" value="UniProtKB-KW"/>
</dbReference>
<dbReference type="SUPFAM" id="SSF52540">
    <property type="entry name" value="P-loop containing nucleoside triphosphate hydrolases"/>
    <property type="match status" value="1"/>
</dbReference>
<evidence type="ECO:0000313" key="13">
    <source>
        <dbReference type="WBParaSite" id="SBAD_0000001301-mRNA-1"/>
    </source>
</evidence>
<feature type="domain" description="Helicase ATP-binding" evidence="10">
    <location>
        <begin position="102"/>
        <end position="275"/>
    </location>
</feature>
<protein>
    <submittedName>
        <fullName evidence="13">Helicase ATP-binding domain-containing protein</fullName>
    </submittedName>
</protein>
<evidence type="ECO:0000313" key="11">
    <source>
        <dbReference type="EMBL" id="VDO78580.1"/>
    </source>
</evidence>
<evidence type="ECO:0000259" key="10">
    <source>
        <dbReference type="PROSITE" id="PS51192"/>
    </source>
</evidence>
<dbReference type="PANTHER" id="PTHR47961:SF12">
    <property type="entry name" value="HELICASE POLQ-LIKE"/>
    <property type="match status" value="1"/>
</dbReference>
<keyword evidence="6" id="KW-0067">ATP-binding</keyword>
<feature type="region of interest" description="Disordered" evidence="9">
    <location>
        <begin position="1"/>
        <end position="39"/>
    </location>
</feature>
<sequence length="320" mass="35799">RDRRTEETVEDGEDPCCNPDSSRSERSDGKRPSSPIFTASKSPRLCTSLSARLSDRFTENANRVKEECQDRFYGLPAKVRDIFRKSRGIDELYEWQVDCLNHSAVRDGNNLLIHTPTGGGKTLLAEILILKQLLCARKDVIFVLPFVSIVQEKVKALVPLGLELEFLVEEYAASKGRIPPIKRRRKKSVFVATIEKAQSLIQSLIESKRIEDLGLAIVDEVHMIGEGGSRGSTVEQMLSTLLYAAPQCQLIGISATLSNMTELQTYLKAELFNTSFRPVELTEFVKLDDSVYRVNKTPESTNDILQFYAKSGSAVSCFTV</sequence>
<gene>
    <name evidence="11" type="ORF">SBAD_LOCUS14</name>
</gene>
<evidence type="ECO:0000256" key="4">
    <source>
        <dbReference type="ARBA" id="ARBA00022801"/>
    </source>
</evidence>
<comment type="subcellular location">
    <subcellularLocation>
        <location evidence="1">Nucleus</location>
    </subcellularLocation>
</comment>
<evidence type="ECO:0000256" key="5">
    <source>
        <dbReference type="ARBA" id="ARBA00022806"/>
    </source>
</evidence>
<dbReference type="InterPro" id="IPR027417">
    <property type="entry name" value="P-loop_NTPase"/>
</dbReference>
<dbReference type="OrthoDB" id="2320933at2759"/>
<reference evidence="13" key="1">
    <citation type="submission" date="2016-06" db="UniProtKB">
        <authorList>
            <consortium name="WormBaseParasite"/>
        </authorList>
    </citation>
    <scope>IDENTIFICATION</scope>
</reference>
<dbReference type="InterPro" id="IPR014001">
    <property type="entry name" value="Helicase_ATP-bd"/>
</dbReference>
<dbReference type="CDD" id="cd18026">
    <property type="entry name" value="DEXHc_POLQ-like"/>
    <property type="match status" value="1"/>
</dbReference>
<dbReference type="Pfam" id="PF00270">
    <property type="entry name" value="DEAD"/>
    <property type="match status" value="1"/>
</dbReference>
<dbReference type="InterPro" id="IPR050474">
    <property type="entry name" value="Hel308_SKI2-like"/>
</dbReference>
<dbReference type="GO" id="GO:0004386">
    <property type="term" value="F:helicase activity"/>
    <property type="evidence" value="ECO:0007669"/>
    <property type="project" value="UniProtKB-KW"/>
</dbReference>